<dbReference type="PANTHER" id="PTHR43175">
    <property type="entry name" value="CARBONIC ANHYDRASE"/>
    <property type="match status" value="1"/>
</dbReference>
<evidence type="ECO:0000256" key="5">
    <source>
        <dbReference type="ARBA" id="ARBA00022833"/>
    </source>
</evidence>
<dbReference type="InterPro" id="IPR036874">
    <property type="entry name" value="Carbonic_anhydrase_sf"/>
</dbReference>
<evidence type="ECO:0000256" key="7">
    <source>
        <dbReference type="ARBA" id="ARBA00048348"/>
    </source>
</evidence>
<dbReference type="SUPFAM" id="SSF53056">
    <property type="entry name" value="beta-carbonic anhydrase, cab"/>
    <property type="match status" value="1"/>
</dbReference>
<dbReference type="PANTHER" id="PTHR43175:SF3">
    <property type="entry name" value="CARBON DISULFIDE HYDROLASE"/>
    <property type="match status" value="1"/>
</dbReference>
<name>A0ABP6YCL7_9ACTN</name>
<comment type="catalytic activity">
    <reaction evidence="7">
        <text>hydrogencarbonate + H(+) = CO2 + H2O</text>
        <dbReference type="Rhea" id="RHEA:10748"/>
        <dbReference type="ChEBI" id="CHEBI:15377"/>
        <dbReference type="ChEBI" id="CHEBI:15378"/>
        <dbReference type="ChEBI" id="CHEBI:16526"/>
        <dbReference type="ChEBI" id="CHEBI:17544"/>
        <dbReference type="EC" id="4.2.1.1"/>
    </reaction>
</comment>
<comment type="caution">
    <text evidence="8">The sequence shown here is derived from an EMBL/GenBank/DDBJ whole genome shotgun (WGS) entry which is preliminary data.</text>
</comment>
<dbReference type="EMBL" id="BAABAA010000008">
    <property type="protein sequence ID" value="GAA3580425.1"/>
    <property type="molecule type" value="Genomic_DNA"/>
</dbReference>
<evidence type="ECO:0000256" key="4">
    <source>
        <dbReference type="ARBA" id="ARBA00022723"/>
    </source>
</evidence>
<comment type="similarity">
    <text evidence="2">Belongs to the beta-class carbonic anhydrase family.</text>
</comment>
<dbReference type="EC" id="4.2.1.1" evidence="3"/>
<reference evidence="9" key="1">
    <citation type="journal article" date="2019" name="Int. J. Syst. Evol. Microbiol.">
        <title>The Global Catalogue of Microorganisms (GCM) 10K type strain sequencing project: providing services to taxonomists for standard genome sequencing and annotation.</title>
        <authorList>
            <consortium name="The Broad Institute Genomics Platform"/>
            <consortium name="The Broad Institute Genome Sequencing Center for Infectious Disease"/>
            <person name="Wu L."/>
            <person name="Ma J."/>
        </authorList>
    </citation>
    <scope>NUCLEOTIDE SEQUENCE [LARGE SCALE GENOMIC DNA]</scope>
    <source>
        <strain evidence="9">JCM 16928</strain>
    </source>
</reference>
<dbReference type="Pfam" id="PF00484">
    <property type="entry name" value="Pro_CA"/>
    <property type="match status" value="1"/>
</dbReference>
<evidence type="ECO:0000256" key="1">
    <source>
        <dbReference type="ARBA" id="ARBA00001947"/>
    </source>
</evidence>
<evidence type="ECO:0000313" key="9">
    <source>
        <dbReference type="Proteomes" id="UP001501222"/>
    </source>
</evidence>
<sequence>MTDSHDLTVRNAEFAAERFTPGMTLSPSGNLTVVGCVDPRVDPAYVLGIELGEAAVIRNVGGRITPATLRTMAMLAKVGEANAAGRRPGEWNLVVLHHTDCGMTDLAPFPALLAEYFEIPAHDLDTKSVSDPFGSVQVDVEVIKKALRDSGFLVSGLVYDVATGLIETVVPPSH</sequence>
<gene>
    <name evidence="8" type="ORF">GCM10022235_58380</name>
</gene>
<evidence type="ECO:0000256" key="3">
    <source>
        <dbReference type="ARBA" id="ARBA00012925"/>
    </source>
</evidence>
<dbReference type="Proteomes" id="UP001501222">
    <property type="component" value="Unassembled WGS sequence"/>
</dbReference>
<keyword evidence="5" id="KW-0862">Zinc</keyword>
<protein>
    <recommendedName>
        <fullName evidence="3">carbonic anhydrase</fullName>
        <ecNumber evidence="3">4.2.1.1</ecNumber>
    </recommendedName>
</protein>
<comment type="function">
    <text evidence="6">Catalyzes the reversible hydration of carbon dioxide to form bicarbonate.</text>
</comment>
<evidence type="ECO:0000313" key="8">
    <source>
        <dbReference type="EMBL" id="GAA3580425.1"/>
    </source>
</evidence>
<organism evidence="8 9">
    <name type="scientific">Kribbella ginsengisoli</name>
    <dbReference type="NCBI Taxonomy" id="363865"/>
    <lineage>
        <taxon>Bacteria</taxon>
        <taxon>Bacillati</taxon>
        <taxon>Actinomycetota</taxon>
        <taxon>Actinomycetes</taxon>
        <taxon>Propionibacteriales</taxon>
        <taxon>Kribbellaceae</taxon>
        <taxon>Kribbella</taxon>
    </lineage>
</organism>
<keyword evidence="4" id="KW-0479">Metal-binding</keyword>
<accession>A0ABP6YCL7</accession>
<dbReference type="SMART" id="SM00947">
    <property type="entry name" value="Pro_CA"/>
    <property type="match status" value="1"/>
</dbReference>
<dbReference type="InterPro" id="IPR001765">
    <property type="entry name" value="Carbonic_anhydrase"/>
</dbReference>
<evidence type="ECO:0000256" key="6">
    <source>
        <dbReference type="ARBA" id="ARBA00024993"/>
    </source>
</evidence>
<evidence type="ECO:0000256" key="2">
    <source>
        <dbReference type="ARBA" id="ARBA00006217"/>
    </source>
</evidence>
<proteinExistence type="inferred from homology"/>
<comment type="cofactor">
    <cofactor evidence="1">
        <name>Zn(2+)</name>
        <dbReference type="ChEBI" id="CHEBI:29105"/>
    </cofactor>
</comment>
<keyword evidence="9" id="KW-1185">Reference proteome</keyword>
<dbReference type="Gene3D" id="3.40.1050.10">
    <property type="entry name" value="Carbonic anhydrase"/>
    <property type="match status" value="1"/>
</dbReference>
<dbReference type="RefSeq" id="WP_344845853.1">
    <property type="nucleotide sequence ID" value="NZ_BAABAA010000008.1"/>
</dbReference>